<keyword evidence="9" id="KW-0539">Nucleus</keyword>
<evidence type="ECO:0000256" key="10">
    <source>
        <dbReference type="ARBA" id="ARBA00034617"/>
    </source>
</evidence>
<keyword evidence="6" id="KW-0067">ATP-binding</keyword>
<feature type="region of interest" description="Disordered" evidence="12">
    <location>
        <begin position="1473"/>
        <end position="1557"/>
    </location>
</feature>
<evidence type="ECO:0000256" key="8">
    <source>
        <dbReference type="ARBA" id="ARBA00023235"/>
    </source>
</evidence>
<dbReference type="CDD" id="cd17920">
    <property type="entry name" value="DEXHc_RecQ"/>
    <property type="match status" value="1"/>
</dbReference>
<evidence type="ECO:0000256" key="1">
    <source>
        <dbReference type="ARBA" id="ARBA00004123"/>
    </source>
</evidence>
<dbReference type="InterPro" id="IPR036388">
    <property type="entry name" value="WH-like_DNA-bd_sf"/>
</dbReference>
<feature type="compositionally biased region" description="Polar residues" evidence="12">
    <location>
        <begin position="124"/>
        <end position="150"/>
    </location>
</feature>
<feature type="compositionally biased region" description="Polar residues" evidence="12">
    <location>
        <begin position="175"/>
        <end position="199"/>
    </location>
</feature>
<dbReference type="GO" id="GO:0016787">
    <property type="term" value="F:hydrolase activity"/>
    <property type="evidence" value="ECO:0007669"/>
    <property type="project" value="UniProtKB-KW"/>
</dbReference>
<dbReference type="RefSeq" id="XP_067920804.1">
    <property type="nucleotide sequence ID" value="XM_068067217.1"/>
</dbReference>
<dbReference type="PANTHER" id="PTHR13710">
    <property type="entry name" value="DNA HELICASE RECQ FAMILY MEMBER"/>
    <property type="match status" value="1"/>
</dbReference>
<feature type="compositionally biased region" description="Basic and acidic residues" evidence="12">
    <location>
        <begin position="1308"/>
        <end position="1324"/>
    </location>
</feature>
<dbReference type="GO" id="GO:0003677">
    <property type="term" value="F:DNA binding"/>
    <property type="evidence" value="ECO:0007669"/>
    <property type="project" value="UniProtKB-KW"/>
</dbReference>
<evidence type="ECO:0000256" key="7">
    <source>
        <dbReference type="ARBA" id="ARBA00023125"/>
    </source>
</evidence>
<feature type="compositionally biased region" description="Basic and acidic residues" evidence="12">
    <location>
        <begin position="1268"/>
        <end position="1277"/>
    </location>
</feature>
<feature type="compositionally biased region" description="Low complexity" evidence="12">
    <location>
        <begin position="307"/>
        <end position="319"/>
    </location>
</feature>
<dbReference type="CDD" id="cd18794">
    <property type="entry name" value="SF2_C_RecQ"/>
    <property type="match status" value="1"/>
</dbReference>
<dbReference type="NCBIfam" id="TIGR00614">
    <property type="entry name" value="recQ_fam"/>
    <property type="match status" value="1"/>
</dbReference>
<accession>A0A2C6KRV3</accession>
<feature type="compositionally biased region" description="Basic and acidic residues" evidence="12">
    <location>
        <begin position="526"/>
        <end position="536"/>
    </location>
</feature>
<evidence type="ECO:0000256" key="5">
    <source>
        <dbReference type="ARBA" id="ARBA00022806"/>
    </source>
</evidence>
<feature type="compositionally biased region" description="Low complexity" evidence="12">
    <location>
        <begin position="1627"/>
        <end position="1642"/>
    </location>
</feature>
<dbReference type="PROSITE" id="PS51192">
    <property type="entry name" value="HELICASE_ATP_BIND_1"/>
    <property type="match status" value="1"/>
</dbReference>
<feature type="region of interest" description="Disordered" evidence="12">
    <location>
        <begin position="1228"/>
        <end position="1290"/>
    </location>
</feature>
<dbReference type="GO" id="GO:0005524">
    <property type="term" value="F:ATP binding"/>
    <property type="evidence" value="ECO:0007669"/>
    <property type="project" value="UniProtKB-KW"/>
</dbReference>
<dbReference type="Gene3D" id="1.10.10.10">
    <property type="entry name" value="Winged helix-like DNA-binding domain superfamily/Winged helix DNA-binding domain"/>
    <property type="match status" value="1"/>
</dbReference>
<comment type="similarity">
    <text evidence="2">Belongs to the helicase family. RecQ subfamily.</text>
</comment>
<feature type="compositionally biased region" description="Low complexity" evidence="12">
    <location>
        <begin position="99"/>
        <end position="117"/>
    </location>
</feature>
<evidence type="ECO:0000256" key="4">
    <source>
        <dbReference type="ARBA" id="ARBA00022801"/>
    </source>
</evidence>
<dbReference type="GO" id="GO:0043138">
    <property type="term" value="F:3'-5' DNA helicase activity"/>
    <property type="evidence" value="ECO:0007669"/>
    <property type="project" value="UniProtKB-EC"/>
</dbReference>
<keyword evidence="7" id="KW-0238">DNA-binding</keyword>
<keyword evidence="8" id="KW-0413">Isomerase</keyword>
<dbReference type="InterPro" id="IPR004589">
    <property type="entry name" value="DNA_helicase_ATP-dep_RecQ"/>
</dbReference>
<gene>
    <name evidence="15" type="ORF">CSUI_007067</name>
</gene>
<evidence type="ECO:0000259" key="14">
    <source>
        <dbReference type="PROSITE" id="PS51194"/>
    </source>
</evidence>
<feature type="compositionally biased region" description="Polar residues" evidence="12">
    <location>
        <begin position="1587"/>
        <end position="1596"/>
    </location>
</feature>
<dbReference type="EMBL" id="MIGC01003645">
    <property type="protein sequence ID" value="PHJ19102.1"/>
    <property type="molecule type" value="Genomic_DNA"/>
</dbReference>
<evidence type="ECO:0000256" key="3">
    <source>
        <dbReference type="ARBA" id="ARBA00022741"/>
    </source>
</evidence>
<dbReference type="InterPro" id="IPR027417">
    <property type="entry name" value="P-loop_NTPase"/>
</dbReference>
<dbReference type="GO" id="GO:0005694">
    <property type="term" value="C:chromosome"/>
    <property type="evidence" value="ECO:0007669"/>
    <property type="project" value="TreeGrafter"/>
</dbReference>
<reference evidence="15 16" key="1">
    <citation type="journal article" date="2017" name="Int. J. Parasitol.">
        <title>The genome of the protozoan parasite Cystoisospora suis and a reverse vaccinology approach to identify vaccine candidates.</title>
        <authorList>
            <person name="Palmieri N."/>
            <person name="Shrestha A."/>
            <person name="Ruttkowski B."/>
            <person name="Beck T."/>
            <person name="Vogl C."/>
            <person name="Tomley F."/>
            <person name="Blake D.P."/>
            <person name="Joachim A."/>
        </authorList>
    </citation>
    <scope>NUCLEOTIDE SEQUENCE [LARGE SCALE GENOMIC DNA]</scope>
    <source>
        <strain evidence="15 16">Wien I</strain>
    </source>
</reference>
<feature type="region of interest" description="Disordered" evidence="12">
    <location>
        <begin position="1063"/>
        <end position="1083"/>
    </location>
</feature>
<dbReference type="GO" id="GO:0000724">
    <property type="term" value="P:double-strand break repair via homologous recombination"/>
    <property type="evidence" value="ECO:0007669"/>
    <property type="project" value="TreeGrafter"/>
</dbReference>
<organism evidence="15 16">
    <name type="scientific">Cystoisospora suis</name>
    <dbReference type="NCBI Taxonomy" id="483139"/>
    <lineage>
        <taxon>Eukaryota</taxon>
        <taxon>Sar</taxon>
        <taxon>Alveolata</taxon>
        <taxon>Apicomplexa</taxon>
        <taxon>Conoidasida</taxon>
        <taxon>Coccidia</taxon>
        <taxon>Eucoccidiorida</taxon>
        <taxon>Eimeriorina</taxon>
        <taxon>Sarcocystidae</taxon>
        <taxon>Cystoisospora</taxon>
    </lineage>
</organism>
<feature type="compositionally biased region" description="Polar residues" evidence="12">
    <location>
        <begin position="1689"/>
        <end position="1699"/>
    </location>
</feature>
<dbReference type="PROSITE" id="PS51194">
    <property type="entry name" value="HELICASE_CTER"/>
    <property type="match status" value="1"/>
</dbReference>
<protein>
    <recommendedName>
        <fullName evidence="11">DNA 3'-5' helicase</fullName>
        <ecNumber evidence="11">5.6.2.4</ecNumber>
    </recommendedName>
</protein>
<feature type="compositionally biased region" description="Polar residues" evidence="12">
    <location>
        <begin position="43"/>
        <end position="55"/>
    </location>
</feature>
<feature type="compositionally biased region" description="Basic and acidic residues" evidence="12">
    <location>
        <begin position="1526"/>
        <end position="1548"/>
    </location>
</feature>
<proteinExistence type="inferred from homology"/>
<comment type="subcellular location">
    <subcellularLocation>
        <location evidence="1">Nucleus</location>
    </subcellularLocation>
</comment>
<feature type="region of interest" description="Disordered" evidence="12">
    <location>
        <begin position="306"/>
        <end position="346"/>
    </location>
</feature>
<evidence type="ECO:0000256" key="12">
    <source>
        <dbReference type="SAM" id="MobiDB-lite"/>
    </source>
</evidence>
<dbReference type="Pfam" id="PF00271">
    <property type="entry name" value="Helicase_C"/>
    <property type="match status" value="1"/>
</dbReference>
<feature type="region of interest" description="Disordered" evidence="12">
    <location>
        <begin position="369"/>
        <end position="393"/>
    </location>
</feature>
<name>A0A2C6KRV3_9APIC</name>
<dbReference type="InterPro" id="IPR001650">
    <property type="entry name" value="Helicase_C-like"/>
</dbReference>
<dbReference type="OrthoDB" id="333470at2759"/>
<feature type="compositionally biased region" description="Basic and acidic residues" evidence="12">
    <location>
        <begin position="1063"/>
        <end position="1077"/>
    </location>
</feature>
<dbReference type="SMART" id="SM00490">
    <property type="entry name" value="HELICc"/>
    <property type="match status" value="1"/>
</dbReference>
<feature type="compositionally biased region" description="Low complexity" evidence="12">
    <location>
        <begin position="1241"/>
        <end position="1258"/>
    </location>
</feature>
<feature type="domain" description="Helicase C-terminal" evidence="14">
    <location>
        <begin position="885"/>
        <end position="1035"/>
    </location>
</feature>
<feature type="compositionally biased region" description="Low complexity" evidence="12">
    <location>
        <begin position="573"/>
        <end position="592"/>
    </location>
</feature>
<dbReference type="Proteomes" id="UP000221165">
    <property type="component" value="Unassembled WGS sequence"/>
</dbReference>
<keyword evidence="16" id="KW-1185">Reference proteome</keyword>
<feature type="compositionally biased region" description="Pro residues" evidence="12">
    <location>
        <begin position="60"/>
        <end position="69"/>
    </location>
</feature>
<evidence type="ECO:0000313" key="15">
    <source>
        <dbReference type="EMBL" id="PHJ19102.1"/>
    </source>
</evidence>
<evidence type="ECO:0000259" key="13">
    <source>
        <dbReference type="PROSITE" id="PS51192"/>
    </source>
</evidence>
<dbReference type="InterPro" id="IPR032284">
    <property type="entry name" value="RecQ_Zn-bd"/>
</dbReference>
<dbReference type="FunFam" id="3.40.50.300:FF:001389">
    <property type="entry name" value="ATP-dependent DNA helicase RecQ"/>
    <property type="match status" value="1"/>
</dbReference>
<dbReference type="GO" id="GO:0005737">
    <property type="term" value="C:cytoplasm"/>
    <property type="evidence" value="ECO:0007669"/>
    <property type="project" value="TreeGrafter"/>
</dbReference>
<feature type="compositionally biased region" description="Low complexity" evidence="12">
    <location>
        <begin position="377"/>
        <end position="393"/>
    </location>
</feature>
<dbReference type="EC" id="5.6.2.4" evidence="11"/>
<dbReference type="PANTHER" id="PTHR13710:SF153">
    <property type="entry name" value="RECQ-LIKE DNA HELICASE BLM"/>
    <property type="match status" value="1"/>
</dbReference>
<evidence type="ECO:0000256" key="6">
    <source>
        <dbReference type="ARBA" id="ARBA00022840"/>
    </source>
</evidence>
<dbReference type="Pfam" id="PF00270">
    <property type="entry name" value="DEAD"/>
    <property type="match status" value="1"/>
</dbReference>
<dbReference type="GeneID" id="94430428"/>
<feature type="compositionally biased region" description="Basic and acidic residues" evidence="12">
    <location>
        <begin position="1477"/>
        <end position="1493"/>
    </location>
</feature>
<dbReference type="GO" id="GO:0005634">
    <property type="term" value="C:nucleus"/>
    <property type="evidence" value="ECO:0007669"/>
    <property type="project" value="UniProtKB-SubCell"/>
</dbReference>
<feature type="domain" description="Helicase ATP-binding" evidence="13">
    <location>
        <begin position="685"/>
        <end position="860"/>
    </location>
</feature>
<feature type="compositionally biased region" description="Polar residues" evidence="12">
    <location>
        <begin position="506"/>
        <end position="525"/>
    </location>
</feature>
<feature type="region of interest" description="Disordered" evidence="12">
    <location>
        <begin position="1"/>
        <end position="212"/>
    </location>
</feature>
<keyword evidence="3" id="KW-0547">Nucleotide-binding</keyword>
<dbReference type="SMART" id="SM00487">
    <property type="entry name" value="DEXDc"/>
    <property type="match status" value="1"/>
</dbReference>
<keyword evidence="4" id="KW-0378">Hydrolase</keyword>
<feature type="compositionally biased region" description="Acidic residues" evidence="12">
    <location>
        <begin position="1"/>
        <end position="12"/>
    </location>
</feature>
<keyword evidence="5" id="KW-0347">Helicase</keyword>
<evidence type="ECO:0000256" key="9">
    <source>
        <dbReference type="ARBA" id="ARBA00023242"/>
    </source>
</evidence>
<dbReference type="Gene3D" id="3.40.50.300">
    <property type="entry name" value="P-loop containing nucleotide triphosphate hydrolases"/>
    <property type="match status" value="2"/>
</dbReference>
<evidence type="ECO:0000256" key="2">
    <source>
        <dbReference type="ARBA" id="ARBA00005446"/>
    </source>
</evidence>
<comment type="catalytic activity">
    <reaction evidence="10">
        <text>Couples ATP hydrolysis with the unwinding of duplex DNA by translocating in the 3'-5' direction.</text>
        <dbReference type="EC" id="5.6.2.4"/>
    </reaction>
</comment>
<dbReference type="InterPro" id="IPR011545">
    <property type="entry name" value="DEAD/DEAH_box_helicase_dom"/>
</dbReference>
<feature type="region of interest" description="Disordered" evidence="12">
    <location>
        <begin position="443"/>
        <end position="481"/>
    </location>
</feature>
<feature type="region of interest" description="Disordered" evidence="12">
    <location>
        <begin position="1627"/>
        <end position="1736"/>
    </location>
</feature>
<evidence type="ECO:0000313" key="16">
    <source>
        <dbReference type="Proteomes" id="UP000221165"/>
    </source>
</evidence>
<dbReference type="SUPFAM" id="SSF52540">
    <property type="entry name" value="P-loop containing nucleoside triphosphate hydrolases"/>
    <property type="match status" value="1"/>
</dbReference>
<feature type="region of interest" description="Disordered" evidence="12">
    <location>
        <begin position="1581"/>
        <end position="1601"/>
    </location>
</feature>
<dbReference type="InterPro" id="IPR014001">
    <property type="entry name" value="Helicase_ATP-bd"/>
</dbReference>
<dbReference type="Pfam" id="PF16124">
    <property type="entry name" value="RecQ_Zn_bind"/>
    <property type="match status" value="1"/>
</dbReference>
<evidence type="ECO:0000256" key="11">
    <source>
        <dbReference type="ARBA" id="ARBA00034808"/>
    </source>
</evidence>
<dbReference type="GO" id="GO:0009378">
    <property type="term" value="F:four-way junction helicase activity"/>
    <property type="evidence" value="ECO:0007669"/>
    <property type="project" value="TreeGrafter"/>
</dbReference>
<feature type="region of interest" description="Disordered" evidence="12">
    <location>
        <begin position="1304"/>
        <end position="1358"/>
    </location>
</feature>
<comment type="caution">
    <text evidence="15">The sequence shown here is derived from an EMBL/GenBank/DDBJ whole genome shotgun (WGS) entry which is preliminary data.</text>
</comment>
<feature type="region of interest" description="Disordered" evidence="12">
    <location>
        <begin position="504"/>
        <end position="607"/>
    </location>
</feature>
<feature type="compositionally biased region" description="Low complexity" evidence="12">
    <location>
        <begin position="13"/>
        <end position="28"/>
    </location>
</feature>
<sequence>MDDEDDDIEEVEGVVVGLNSPPRSSSRSALPLVPDCKEPASLEHTSPECSSLTILSSPAPSFPCPPPCPSSSAAEERRSRPPRHLSPNPTPASVASQRVSPSLLPSVSSSSPAASSVPRDETKSINSETRSTSRSPSLGFTRDAPSQPSPSREKGKPPPSSASQAIASGEEGEKNSFSTELACSQSMQDAPSQKSLSHIKSSRVDTTENSCSGQDTLAVDLGARAVTKLLEVCIALLNPLSNNAEEQRHESSLLSTSVSFPLSSWTVSLLRKAQGTVFDFWPFTGMSQPSCLDEFCRLVARHQHAVSGSPTSCPTTTQSQEDDSGCCFPDRKSTRKGTPLTGQRSSILEPSVDEMDDIFAVLSSPSKSVERKKHSRSVQSSHRSSFSFSSSSVDCSVNDQNTHMTHRVGSPRTVSCYAASHPTESDAELAVSSHASREVLSLVDEDEEGDLDTSLPSAVIPRSGSSSSTEVPGIRNVLTSSSQDEENLPLYVWRSGKARNPVSAVSARSLNSSNSHGDTLPISTRTESEDGRDEPRSPSPSEIDVEEDSIATWAKSRRKRERERDDDSPPPSREISTTSDLSTSDTNNNRNNKVYTEECSSGAGKSDPFRVAMQRMQRVFDRSTNGQRKEATVVGGVSADELVRDLPPHLRRWFSRDFPFSRRIDSINREVFGHTDFRGLQLGAINAVMSGRDCFLVMPTGGGKSLCFQLPAYALGGLTLVVSPLLALMGDQLRSLRNLGVEATKIDGEMNKSELVRVYDELRQENFSLRILMSTPEFLSRSSAIHDVLQSLYGRGQLKLIVVDEAHCVCQWGEDFRSDYLSLGKLKKAYPEVPLLALTASASPDIFDEVKRILRIPNSVDFRMSVNRPNLFLEVREKTKQSIYEIVDMLSIPPLQHAAGIIYCLSIKDCETVASHLCTLGINAAPYHAKMQPRKRHQTQASWMEGEVDVIVSTVAFGLGVDRSDVRFVFHHSMPPSVERYYQEIGRAGRDGRASRCILFYSPTDVQRVSKLLVSRPKRGGGGSKGEKGRLERLEKMVLFCEASVECRRRLLLQAFGEDLKREDEGPDCGREDMKLGDDDEERESGGLMALSERAQQESRQMLKGNICARSCDNCWKKTHLAVQYAQKVMRLLLTQERLCPGGGYGSGLTRKQLCEAVKGCYSRKTALQSKLQQNEHVGCMKSITIKDIETLIRHMIKDQWLVETVVSMKGRFASYAVLRPGSSARTPLLGPRPLIVPNFQQPGQPRPSSTPSSSRESVLAAATSGVDLEKRERERSQGSAEWLSEDEIGGSYTKDEIPQILSSYSFDDGKRSQSATEERKRSVYADGDTGEEGVSGEVLSSTVSGEPSKRDSPSRSFARHLWTQKKRKVTVVMPEIEDEEARPEHSPEEKENVFIESHSDVSFPRLGDSSRGQCTVGKQLVQINIVRRVDKTGSDLRGDTEKTGAGDCVGGDADLLLRREYGGTHDISPRGGIVLLDEHRPPGPNHGKEIRRGQSSGSTICEDEGNALGMTAPSRLVGSGSADSIRMDQTSRENNLIDEKIDTDAGKRTARSSNGASAAELWRLLTDDAEEGNPDFRAVANKGHQDTQGSLSSAHSESKHNRALDAINEDNFGQDLGVTDVACRSQQELSRSSSPRLQRSQYHAKKTHQTTLTSFLRRPTPTGTGSTDDIAQPALSLSAAVGEDRVTPGQSTASNGETGKTGVAERGGTAHVEAGQRSVVKRRLPASWFARTGRR</sequence>
<dbReference type="VEuPathDB" id="ToxoDB:CSUI_007067"/>